<evidence type="ECO:0000313" key="5">
    <source>
        <dbReference type="Proteomes" id="UP001596175"/>
    </source>
</evidence>
<dbReference type="InterPro" id="IPR036409">
    <property type="entry name" value="Aldolase_II/adducin_N_sf"/>
</dbReference>
<sequence length="260" mass="28765">MSAPPAQDDLDLEGEAPGPTSVAEERELRKQQLAVAFRLFGRYGFDEGAAGHITARDPEFPGRFWVNPFSVHFSRIRVSDLLLIDEDGRVAHGSRRTNKAAFSIHSAIHDVRPDVHAIAHAHSVHGRAWAALDRPLAPIVQESCAFHDNHVVFDDYRGLVLDRDEGDRIAERLGGNRAAILRHHGLLTVGGSVAEAAWWFISMDRACRIQLLAEAAGDPRLMRREEADTAARQFGSPGMARANFSILFDLVVEQEPDVLD</sequence>
<proteinExistence type="inferred from homology"/>
<dbReference type="SMART" id="SM01007">
    <property type="entry name" value="Aldolase_II"/>
    <property type="match status" value="1"/>
</dbReference>
<dbReference type="InterPro" id="IPR001303">
    <property type="entry name" value="Aldolase_II/adducin_N"/>
</dbReference>
<keyword evidence="5" id="KW-1185">Reference proteome</keyword>
<dbReference type="Proteomes" id="UP001596175">
    <property type="component" value="Unassembled WGS sequence"/>
</dbReference>
<dbReference type="EMBL" id="JBHSKG010000005">
    <property type="protein sequence ID" value="MFC5139047.1"/>
    <property type="molecule type" value="Genomic_DNA"/>
</dbReference>
<feature type="region of interest" description="Disordered" evidence="2">
    <location>
        <begin position="1"/>
        <end position="25"/>
    </location>
</feature>
<name>A0ABV9ZDE4_9PSEU</name>
<comment type="caution">
    <text evidence="4">The sequence shown here is derived from an EMBL/GenBank/DDBJ whole genome shotgun (WGS) entry which is preliminary data.</text>
</comment>
<evidence type="ECO:0000256" key="2">
    <source>
        <dbReference type="SAM" id="MobiDB-lite"/>
    </source>
</evidence>
<dbReference type="InterPro" id="IPR051017">
    <property type="entry name" value="Aldolase-II_Adducin_sf"/>
</dbReference>
<dbReference type="PANTHER" id="PTHR10672">
    <property type="entry name" value="ADDUCIN"/>
    <property type="match status" value="1"/>
</dbReference>
<dbReference type="PANTHER" id="PTHR10672:SF3">
    <property type="entry name" value="PROTEIN HU-LI TAI SHAO"/>
    <property type="match status" value="1"/>
</dbReference>
<protein>
    <submittedName>
        <fullName evidence="4">Class II aldolase/adducin family protein</fullName>
    </submittedName>
</protein>
<reference evidence="5" key="1">
    <citation type="journal article" date="2019" name="Int. J. Syst. Evol. Microbiol.">
        <title>The Global Catalogue of Microorganisms (GCM) 10K type strain sequencing project: providing services to taxonomists for standard genome sequencing and annotation.</title>
        <authorList>
            <consortium name="The Broad Institute Genomics Platform"/>
            <consortium name="The Broad Institute Genome Sequencing Center for Infectious Disease"/>
            <person name="Wu L."/>
            <person name="Ma J."/>
        </authorList>
    </citation>
    <scope>NUCLEOTIDE SEQUENCE [LARGE SCALE GENOMIC DNA]</scope>
    <source>
        <strain evidence="5">XZYJ18</strain>
    </source>
</reference>
<evidence type="ECO:0000313" key="4">
    <source>
        <dbReference type="EMBL" id="MFC5139047.1"/>
    </source>
</evidence>
<evidence type="ECO:0000256" key="1">
    <source>
        <dbReference type="ARBA" id="ARBA00037961"/>
    </source>
</evidence>
<accession>A0ABV9ZDE4</accession>
<dbReference type="Pfam" id="PF00596">
    <property type="entry name" value="Aldolase_II"/>
    <property type="match status" value="1"/>
</dbReference>
<dbReference type="Gene3D" id="3.40.225.10">
    <property type="entry name" value="Class II aldolase/adducin N-terminal domain"/>
    <property type="match status" value="1"/>
</dbReference>
<organism evidence="4 5">
    <name type="scientific">Actinomycetospora rhizophila</name>
    <dbReference type="NCBI Taxonomy" id="1416876"/>
    <lineage>
        <taxon>Bacteria</taxon>
        <taxon>Bacillati</taxon>
        <taxon>Actinomycetota</taxon>
        <taxon>Actinomycetes</taxon>
        <taxon>Pseudonocardiales</taxon>
        <taxon>Pseudonocardiaceae</taxon>
        <taxon>Actinomycetospora</taxon>
    </lineage>
</organism>
<gene>
    <name evidence="4" type="ORF">ACFPK1_12465</name>
</gene>
<evidence type="ECO:0000259" key="3">
    <source>
        <dbReference type="SMART" id="SM01007"/>
    </source>
</evidence>
<feature type="domain" description="Class II aldolase/adducin N-terminal" evidence="3">
    <location>
        <begin position="31"/>
        <end position="211"/>
    </location>
</feature>
<dbReference type="NCBIfam" id="NF004855">
    <property type="entry name" value="PRK06208.1"/>
    <property type="match status" value="1"/>
</dbReference>
<dbReference type="SUPFAM" id="SSF53639">
    <property type="entry name" value="AraD/HMP-PK domain-like"/>
    <property type="match status" value="1"/>
</dbReference>
<dbReference type="RefSeq" id="WP_378021238.1">
    <property type="nucleotide sequence ID" value="NZ_JBHSKG010000005.1"/>
</dbReference>
<comment type="similarity">
    <text evidence="1">Belongs to the aldolase class II family.</text>
</comment>